<keyword evidence="6" id="KW-1185">Reference proteome</keyword>
<comment type="cofactor">
    <cofactor evidence="1 4">
        <name>a divalent metal cation</name>
        <dbReference type="ChEBI" id="CHEBI:60240"/>
    </cofactor>
</comment>
<feature type="active site" description="Proton acceptor" evidence="4">
    <location>
        <position position="86"/>
    </location>
</feature>
<comment type="similarity">
    <text evidence="4">Belongs to the Maf family.</text>
</comment>
<dbReference type="EMBL" id="JALIDZ010000004">
    <property type="protein sequence ID" value="MCT8972208.1"/>
    <property type="molecule type" value="Genomic_DNA"/>
</dbReference>
<comment type="caution">
    <text evidence="5">The sequence shown here is derived from an EMBL/GenBank/DDBJ whole genome shotgun (WGS) entry which is preliminary data.</text>
</comment>
<dbReference type="Gene3D" id="3.90.950.10">
    <property type="match status" value="1"/>
</dbReference>
<keyword evidence="2 4" id="KW-0378">Hydrolase</keyword>
<dbReference type="GO" id="GO:0047429">
    <property type="term" value="F:nucleoside triphosphate diphosphatase activity"/>
    <property type="evidence" value="ECO:0007669"/>
    <property type="project" value="UniProtKB-EC"/>
</dbReference>
<evidence type="ECO:0000256" key="2">
    <source>
        <dbReference type="ARBA" id="ARBA00022801"/>
    </source>
</evidence>
<organism evidence="5 6">
    <name type="scientific">Microbaculum marinisediminis</name>
    <dbReference type="NCBI Taxonomy" id="2931392"/>
    <lineage>
        <taxon>Bacteria</taxon>
        <taxon>Pseudomonadati</taxon>
        <taxon>Pseudomonadota</taxon>
        <taxon>Alphaproteobacteria</taxon>
        <taxon>Hyphomicrobiales</taxon>
        <taxon>Tepidamorphaceae</taxon>
        <taxon>Microbaculum</taxon>
    </lineage>
</organism>
<protein>
    <recommendedName>
        <fullName evidence="4">Nucleoside triphosphate pyrophosphatase</fullName>
        <ecNumber evidence="4">3.6.1.9</ecNumber>
    </recommendedName>
    <alternativeName>
        <fullName evidence="4">Nucleotide pyrophosphatase</fullName>
        <shortName evidence="4">Nucleotide PPase</shortName>
    </alternativeName>
</protein>
<comment type="function">
    <text evidence="4">Nucleoside triphosphate pyrophosphatase. May have a dual role in cell division arrest and in preventing the incorporation of modified nucleotides into cellular nucleic acids.</text>
</comment>
<keyword evidence="3 4" id="KW-0546">Nucleotide metabolism</keyword>
<dbReference type="Pfam" id="PF02545">
    <property type="entry name" value="Maf"/>
    <property type="match status" value="1"/>
</dbReference>
<evidence type="ECO:0000256" key="1">
    <source>
        <dbReference type="ARBA" id="ARBA00001968"/>
    </source>
</evidence>
<proteinExistence type="inferred from homology"/>
<dbReference type="PANTHER" id="PTHR43213">
    <property type="entry name" value="BIFUNCTIONAL DTTP/UTP PYROPHOSPHATASE/METHYLTRANSFERASE PROTEIN-RELATED"/>
    <property type="match status" value="1"/>
</dbReference>
<dbReference type="GO" id="GO:0009117">
    <property type="term" value="P:nucleotide metabolic process"/>
    <property type="evidence" value="ECO:0007669"/>
    <property type="project" value="UniProtKB-KW"/>
</dbReference>
<dbReference type="PIRSF" id="PIRSF006305">
    <property type="entry name" value="Maf"/>
    <property type="match status" value="1"/>
</dbReference>
<accession>A0AAW5R0L7</accession>
<evidence type="ECO:0000313" key="6">
    <source>
        <dbReference type="Proteomes" id="UP001320898"/>
    </source>
</evidence>
<comment type="caution">
    <text evidence="4">Lacks conserved residue(s) required for the propagation of feature annotation.</text>
</comment>
<evidence type="ECO:0000256" key="3">
    <source>
        <dbReference type="ARBA" id="ARBA00023080"/>
    </source>
</evidence>
<dbReference type="GO" id="GO:0005737">
    <property type="term" value="C:cytoplasm"/>
    <property type="evidence" value="ECO:0007669"/>
    <property type="project" value="UniProtKB-SubCell"/>
</dbReference>
<dbReference type="CDD" id="cd00555">
    <property type="entry name" value="Maf"/>
    <property type="match status" value="1"/>
</dbReference>
<dbReference type="SUPFAM" id="SSF52972">
    <property type="entry name" value="ITPase-like"/>
    <property type="match status" value="1"/>
</dbReference>
<gene>
    <name evidence="5" type="ORF">MUB46_10095</name>
</gene>
<dbReference type="InterPro" id="IPR029001">
    <property type="entry name" value="ITPase-like_fam"/>
</dbReference>
<comment type="catalytic activity">
    <reaction evidence="4">
        <text>a ribonucleoside 5'-triphosphate + H2O = a ribonucleoside 5'-phosphate + diphosphate + H(+)</text>
        <dbReference type="Rhea" id="RHEA:23996"/>
        <dbReference type="ChEBI" id="CHEBI:15377"/>
        <dbReference type="ChEBI" id="CHEBI:15378"/>
        <dbReference type="ChEBI" id="CHEBI:33019"/>
        <dbReference type="ChEBI" id="CHEBI:58043"/>
        <dbReference type="ChEBI" id="CHEBI:61557"/>
        <dbReference type="EC" id="3.6.1.9"/>
    </reaction>
</comment>
<reference evidence="5 6" key="1">
    <citation type="submission" date="2022-04" db="EMBL/GenBank/DDBJ databases">
        <authorList>
            <person name="Ye Y.-Q."/>
            <person name="Du Z.-J."/>
        </authorList>
    </citation>
    <scope>NUCLEOTIDE SEQUENCE [LARGE SCALE GENOMIC DNA]</scope>
    <source>
        <strain evidence="5 6">A6E488</strain>
    </source>
</reference>
<name>A0AAW5R0L7_9HYPH</name>
<evidence type="ECO:0000256" key="4">
    <source>
        <dbReference type="HAMAP-Rule" id="MF_00528"/>
    </source>
</evidence>
<sequence length="209" mass="22402">MTHDRPLALKPVVLASASRTRRSLLEAVGLDVEAVPSGLDERAMIDAIVQDTEEDLPPADVASVLAAAKADAVSANRPGAIVIGADQTLELDGELFVKPESIEQARSNLLRLRGKTHLLHAAVAIVRDGEQLWSTLETAALTMRDFTPQFLGRYSVAAGEDMLDSVGSYRVEGLGLQLFEHIDGDHATILGLPLLPVLAELRKLGVVEK</sequence>
<comment type="subcellular location">
    <subcellularLocation>
        <location evidence="4">Cytoplasm</location>
    </subcellularLocation>
</comment>
<comment type="catalytic activity">
    <reaction evidence="4">
        <text>a 2'-deoxyribonucleoside 5'-triphosphate + H2O = a 2'-deoxyribonucleoside 5'-phosphate + diphosphate + H(+)</text>
        <dbReference type="Rhea" id="RHEA:44644"/>
        <dbReference type="ChEBI" id="CHEBI:15377"/>
        <dbReference type="ChEBI" id="CHEBI:15378"/>
        <dbReference type="ChEBI" id="CHEBI:33019"/>
        <dbReference type="ChEBI" id="CHEBI:61560"/>
        <dbReference type="ChEBI" id="CHEBI:65317"/>
        <dbReference type="EC" id="3.6.1.9"/>
    </reaction>
</comment>
<evidence type="ECO:0000313" key="5">
    <source>
        <dbReference type="EMBL" id="MCT8972208.1"/>
    </source>
</evidence>
<dbReference type="RefSeq" id="WP_261615779.1">
    <property type="nucleotide sequence ID" value="NZ_JALIDZ010000004.1"/>
</dbReference>
<dbReference type="AlphaFoldDB" id="A0AAW5R0L7"/>
<keyword evidence="4" id="KW-0963">Cytoplasm</keyword>
<dbReference type="HAMAP" id="MF_00528">
    <property type="entry name" value="Maf"/>
    <property type="match status" value="1"/>
</dbReference>
<dbReference type="InterPro" id="IPR003697">
    <property type="entry name" value="Maf-like"/>
</dbReference>
<dbReference type="PANTHER" id="PTHR43213:SF5">
    <property type="entry name" value="BIFUNCTIONAL DTTP_UTP PYROPHOSPHATASE_METHYLTRANSFERASE PROTEIN-RELATED"/>
    <property type="match status" value="1"/>
</dbReference>
<dbReference type="Proteomes" id="UP001320898">
    <property type="component" value="Unassembled WGS sequence"/>
</dbReference>
<dbReference type="EC" id="3.6.1.9" evidence="4"/>